<dbReference type="SUPFAM" id="SSF56104">
    <property type="entry name" value="SAICAR synthase-like"/>
    <property type="match status" value="1"/>
</dbReference>
<accession>X1SNA2</accession>
<dbReference type="PANTHER" id="PTHR43700:SF1">
    <property type="entry name" value="PHOSPHORIBOSYLAMINOIMIDAZOLE-SUCCINOCARBOXAMIDE SYNTHASE"/>
    <property type="match status" value="1"/>
</dbReference>
<dbReference type="InterPro" id="IPR028923">
    <property type="entry name" value="SAICAR_synt/ADE2_N"/>
</dbReference>
<evidence type="ECO:0000256" key="6">
    <source>
        <dbReference type="ARBA" id="ARBA00022840"/>
    </source>
</evidence>
<comment type="caution">
    <text evidence="8">The sequence shown here is derived from an EMBL/GenBank/DDBJ whole genome shotgun (WGS) entry which is preliminary data.</text>
</comment>
<dbReference type="EC" id="6.3.2.6" evidence="2"/>
<reference evidence="8" key="1">
    <citation type="journal article" date="2014" name="Front. Microbiol.">
        <title>High frequency of phylogenetically diverse reductive dehalogenase-homologous genes in deep subseafloor sedimentary metagenomes.</title>
        <authorList>
            <person name="Kawai M."/>
            <person name="Futagami T."/>
            <person name="Toyoda A."/>
            <person name="Takaki Y."/>
            <person name="Nishi S."/>
            <person name="Hori S."/>
            <person name="Arai W."/>
            <person name="Tsubouchi T."/>
            <person name="Morono Y."/>
            <person name="Uchiyama I."/>
            <person name="Ito T."/>
            <person name="Fujiyama A."/>
            <person name="Inagaki F."/>
            <person name="Takami H."/>
        </authorList>
    </citation>
    <scope>NUCLEOTIDE SEQUENCE</scope>
    <source>
        <strain evidence="8">Expedition CK06-06</strain>
    </source>
</reference>
<dbReference type="GO" id="GO:0004639">
    <property type="term" value="F:phosphoribosylaminoimidazolesuccinocarboxamide synthase activity"/>
    <property type="evidence" value="ECO:0007669"/>
    <property type="project" value="UniProtKB-EC"/>
</dbReference>
<feature type="non-terminal residue" evidence="8">
    <location>
        <position position="71"/>
    </location>
</feature>
<evidence type="ECO:0000256" key="4">
    <source>
        <dbReference type="ARBA" id="ARBA00022741"/>
    </source>
</evidence>
<protein>
    <recommendedName>
        <fullName evidence="2">phosphoribosylaminoimidazolesuccinocarboxamide synthase</fullName>
        <ecNumber evidence="2">6.3.2.6</ecNumber>
    </recommendedName>
</protein>
<dbReference type="UniPathway" id="UPA00074">
    <property type="reaction ID" value="UER00131"/>
</dbReference>
<name>X1SNA2_9ZZZZ</name>
<dbReference type="GO" id="GO:0009570">
    <property type="term" value="C:chloroplast stroma"/>
    <property type="evidence" value="ECO:0007669"/>
    <property type="project" value="TreeGrafter"/>
</dbReference>
<dbReference type="Gene3D" id="3.30.200.20">
    <property type="entry name" value="Phosphorylase Kinase, domain 1"/>
    <property type="match status" value="1"/>
</dbReference>
<evidence type="ECO:0000256" key="1">
    <source>
        <dbReference type="ARBA" id="ARBA00004672"/>
    </source>
</evidence>
<feature type="domain" description="SAICAR synthetase/ADE2 N-terminal" evidence="7">
    <location>
        <begin position="29"/>
        <end position="70"/>
    </location>
</feature>
<keyword evidence="4" id="KW-0547">Nucleotide-binding</keyword>
<evidence type="ECO:0000256" key="3">
    <source>
        <dbReference type="ARBA" id="ARBA00022598"/>
    </source>
</evidence>
<dbReference type="Pfam" id="PF01259">
    <property type="entry name" value="SAICAR_synt"/>
    <property type="match status" value="1"/>
</dbReference>
<keyword evidence="5" id="KW-0658">Purine biosynthesis</keyword>
<keyword evidence="3" id="KW-0436">Ligase</keyword>
<evidence type="ECO:0000313" key="8">
    <source>
        <dbReference type="EMBL" id="GAI80621.1"/>
    </source>
</evidence>
<proteinExistence type="predicted"/>
<evidence type="ECO:0000259" key="7">
    <source>
        <dbReference type="Pfam" id="PF01259"/>
    </source>
</evidence>
<dbReference type="EMBL" id="BARW01006779">
    <property type="protein sequence ID" value="GAI80621.1"/>
    <property type="molecule type" value="Genomic_DNA"/>
</dbReference>
<dbReference type="PANTHER" id="PTHR43700">
    <property type="entry name" value="PHOSPHORIBOSYLAMINOIMIDAZOLE-SUCCINOCARBOXAMIDE SYNTHASE"/>
    <property type="match status" value="1"/>
</dbReference>
<organism evidence="8">
    <name type="scientific">marine sediment metagenome</name>
    <dbReference type="NCBI Taxonomy" id="412755"/>
    <lineage>
        <taxon>unclassified sequences</taxon>
        <taxon>metagenomes</taxon>
        <taxon>ecological metagenomes</taxon>
    </lineage>
</organism>
<dbReference type="AlphaFoldDB" id="X1SNA2"/>
<comment type="pathway">
    <text evidence="1">Purine metabolism; IMP biosynthesis via de novo pathway; 5-amino-1-(5-phospho-D-ribosyl)imidazole-4-carboxamide from 5-amino-1-(5-phospho-D-ribosyl)imidazole-4-carboxylate: step 1/2.</text>
</comment>
<evidence type="ECO:0000256" key="5">
    <source>
        <dbReference type="ARBA" id="ARBA00022755"/>
    </source>
</evidence>
<evidence type="ECO:0000256" key="2">
    <source>
        <dbReference type="ARBA" id="ARBA00012217"/>
    </source>
</evidence>
<gene>
    <name evidence="8" type="ORF">S12H4_14233</name>
</gene>
<keyword evidence="6" id="KW-0067">ATP-binding</keyword>
<dbReference type="GO" id="GO:0005524">
    <property type="term" value="F:ATP binding"/>
    <property type="evidence" value="ECO:0007669"/>
    <property type="project" value="UniProtKB-KW"/>
</dbReference>
<dbReference type="GO" id="GO:0006189">
    <property type="term" value="P:'de novo' IMP biosynthetic process"/>
    <property type="evidence" value="ECO:0007669"/>
    <property type="project" value="UniProtKB-UniPathway"/>
</dbReference>
<sequence length="71" mass="7948">MDKKEIIKTNLKNCLVKTDLEWIGLKKHSKVRDTYDAGDKLVLVTTDRQSAFDRILASVPFKGAVLNLSSA</sequence>